<evidence type="ECO:0000313" key="2">
    <source>
        <dbReference type="EMBL" id="RDH14217.1"/>
    </source>
</evidence>
<organism evidence="2 3">
    <name type="scientific">Aspergillus niger ATCC 13496</name>
    <dbReference type="NCBI Taxonomy" id="1353008"/>
    <lineage>
        <taxon>Eukaryota</taxon>
        <taxon>Fungi</taxon>
        <taxon>Dikarya</taxon>
        <taxon>Ascomycota</taxon>
        <taxon>Pezizomycotina</taxon>
        <taxon>Eurotiomycetes</taxon>
        <taxon>Eurotiomycetidae</taxon>
        <taxon>Eurotiales</taxon>
        <taxon>Aspergillaceae</taxon>
        <taxon>Aspergillus</taxon>
        <taxon>Aspergillus subgen. Circumdati</taxon>
    </lineage>
</organism>
<protein>
    <submittedName>
        <fullName evidence="2">Uncharacterized protein</fullName>
    </submittedName>
</protein>
<sequence>MEQQNALPQTDEAPPEPQTTESSGGEPPSADSKRSRKNSVHLTAEDYEAYKSHCDRMAISQVGYNPNINSLKRDYGTMRRNIKRWAGDYVRETTPSLSKKQKKMIIQSLDGYCVQESWDTIQSLLAPTCRNDFQLYLAQAMINKFIFTHFLDKPFDFLDGKRDDTDEDDRSFPGRLQYLYNRYYESSPVNAVWWKMVTLGLANLEDDIHTFKSPRDKLPYTFGDESRKRQADIARNLADQLLEDSLFQLLLVKLTDSQKRAERRELLAKIFQGSAKGFTKHEVMLGGLVKVHQLPELKQFDTSTGIMFSEILFDNDEKTPLYIPKPRGRVVLVVRPGVFRYDTPTQFVPVHNAPLDMQQQDTGRTSWLLCKAEVLVEQAEDSSSSDEYRPDPENKDVFYS</sequence>
<dbReference type="EMBL" id="KZ851975">
    <property type="protein sequence ID" value="RDH14217.1"/>
    <property type="molecule type" value="Genomic_DNA"/>
</dbReference>
<accession>A0A370BFL0</accession>
<gene>
    <name evidence="2" type="ORF">M747DRAFT_363664</name>
</gene>
<evidence type="ECO:0000313" key="3">
    <source>
        <dbReference type="Proteomes" id="UP000253845"/>
    </source>
</evidence>
<feature type="compositionally biased region" description="Basic and acidic residues" evidence="1">
    <location>
        <begin position="386"/>
        <end position="400"/>
    </location>
</feature>
<evidence type="ECO:0000256" key="1">
    <source>
        <dbReference type="SAM" id="MobiDB-lite"/>
    </source>
</evidence>
<dbReference type="Proteomes" id="UP000253845">
    <property type="component" value="Unassembled WGS sequence"/>
</dbReference>
<proteinExistence type="predicted"/>
<dbReference type="AlphaFoldDB" id="A0A370BFL0"/>
<dbReference type="VEuPathDB" id="FungiDB:M747DRAFT_363664"/>
<name>A0A370BFL0_ASPNG</name>
<feature type="region of interest" description="Disordered" evidence="1">
    <location>
        <begin position="1"/>
        <end position="39"/>
    </location>
</feature>
<reference evidence="2 3" key="1">
    <citation type="submission" date="2018-07" db="EMBL/GenBank/DDBJ databases">
        <title>Section-level genome sequencing of Aspergillus section Nigri to investigate inter- and intra-species variation.</title>
        <authorList>
            <consortium name="DOE Joint Genome Institute"/>
            <person name="Vesth T.C."/>
            <person name="Nybo J.L."/>
            <person name="Theobald S."/>
            <person name="Frisvad J.C."/>
            <person name="Larsen T.O."/>
            <person name="Nielsen K.F."/>
            <person name="Hoof J.B."/>
            <person name="Brandl J."/>
            <person name="Salamov A."/>
            <person name="Riley R."/>
            <person name="Gladden J.M."/>
            <person name="Phatale P."/>
            <person name="Nielsen M.T."/>
            <person name="Lyhne E.K."/>
            <person name="Kogle M.E."/>
            <person name="Strasser K."/>
            <person name="McDonnell E."/>
            <person name="Barry K."/>
            <person name="Clum A."/>
            <person name="Chen C."/>
            <person name="Nolan M."/>
            <person name="Sandor L."/>
            <person name="Kuo A."/>
            <person name="Lipzen A."/>
            <person name="Hainaut M."/>
            <person name="Drula E."/>
            <person name="Tsang A."/>
            <person name="Magnuson J.K."/>
            <person name="Henrissat B."/>
            <person name="Wiebenga A."/>
            <person name="Simmons B.A."/>
            <person name="Makela M.R."/>
            <person name="De vries R.P."/>
            <person name="Grigoriev I.V."/>
            <person name="Mortensen U.H."/>
            <person name="Baker S.E."/>
            <person name="Andersen M.R."/>
        </authorList>
    </citation>
    <scope>NUCLEOTIDE SEQUENCE [LARGE SCALE GENOMIC DNA]</scope>
    <source>
        <strain evidence="2 3">ATCC 13496</strain>
    </source>
</reference>
<feature type="region of interest" description="Disordered" evidence="1">
    <location>
        <begin position="378"/>
        <end position="400"/>
    </location>
</feature>